<evidence type="ECO:0000256" key="1">
    <source>
        <dbReference type="ARBA" id="ARBA00012162"/>
    </source>
</evidence>
<dbReference type="InterPro" id="IPR003043">
    <property type="entry name" value="Uropor_MeTrfase_CS"/>
</dbReference>
<dbReference type="NCBIfam" id="TIGR01469">
    <property type="entry name" value="cobA_cysG_Cterm"/>
    <property type="match status" value="1"/>
</dbReference>
<dbReference type="InterPro" id="IPR003754">
    <property type="entry name" value="4pyrrol_synth_uPrphyn_synth"/>
</dbReference>
<dbReference type="NCBIfam" id="NF004790">
    <property type="entry name" value="PRK06136.1"/>
    <property type="match status" value="1"/>
</dbReference>
<dbReference type="InterPro" id="IPR000878">
    <property type="entry name" value="4pyrrol_Mease"/>
</dbReference>
<dbReference type="InterPro" id="IPR014776">
    <property type="entry name" value="4pyrrole_Mease_sub2"/>
</dbReference>
<dbReference type="InterPro" id="IPR035996">
    <property type="entry name" value="4pyrrol_Methylase_sf"/>
</dbReference>
<dbReference type="Gene3D" id="3.40.1010.10">
    <property type="entry name" value="Cobalt-precorrin-4 Transmethylase, Domain 1"/>
    <property type="match status" value="1"/>
</dbReference>
<dbReference type="GO" id="GO:0032259">
    <property type="term" value="P:methylation"/>
    <property type="evidence" value="ECO:0007669"/>
    <property type="project" value="UniProtKB-KW"/>
</dbReference>
<name>A0ABT0JUV2_9ACTN</name>
<evidence type="ECO:0000259" key="7">
    <source>
        <dbReference type="Pfam" id="PF02602"/>
    </source>
</evidence>
<evidence type="ECO:0000259" key="6">
    <source>
        <dbReference type="Pfam" id="PF00590"/>
    </source>
</evidence>
<keyword evidence="9" id="KW-1185">Reference proteome</keyword>
<dbReference type="CDD" id="cd11642">
    <property type="entry name" value="SUMT"/>
    <property type="match status" value="1"/>
</dbReference>
<dbReference type="InterPro" id="IPR014777">
    <property type="entry name" value="4pyrrole_Mease_sub1"/>
</dbReference>
<comment type="caution">
    <text evidence="8">The sequence shown here is derived from an EMBL/GenBank/DDBJ whole genome shotgun (WGS) entry which is preliminary data.</text>
</comment>
<dbReference type="GO" id="GO:0004851">
    <property type="term" value="F:uroporphyrin-III C-methyltransferase activity"/>
    <property type="evidence" value="ECO:0007669"/>
    <property type="project" value="UniProtKB-EC"/>
</dbReference>
<evidence type="ECO:0000256" key="2">
    <source>
        <dbReference type="ARBA" id="ARBA00022603"/>
    </source>
</evidence>
<gene>
    <name evidence="8" type="primary">cobA</name>
    <name evidence="8" type="ORF">MXD59_03140</name>
</gene>
<dbReference type="SUPFAM" id="SSF53790">
    <property type="entry name" value="Tetrapyrrole methylase"/>
    <property type="match status" value="1"/>
</dbReference>
<keyword evidence="5" id="KW-0627">Porphyrin biosynthesis</keyword>
<keyword evidence="3 8" id="KW-0808">Transferase</keyword>
<accession>A0ABT0JUV2</accession>
<dbReference type="EMBL" id="JALKFT010000002">
    <property type="protein sequence ID" value="MCK9874788.1"/>
    <property type="molecule type" value="Genomic_DNA"/>
</dbReference>
<evidence type="ECO:0000313" key="9">
    <source>
        <dbReference type="Proteomes" id="UP001201873"/>
    </source>
</evidence>
<evidence type="ECO:0000256" key="5">
    <source>
        <dbReference type="ARBA" id="ARBA00023244"/>
    </source>
</evidence>
<dbReference type="InterPro" id="IPR050161">
    <property type="entry name" value="Siro_Cobalamin_biosynth"/>
</dbReference>
<keyword evidence="2 8" id="KW-0489">Methyltransferase</keyword>
<dbReference type="Gene3D" id="3.30.950.10">
    <property type="entry name" value="Methyltransferase, Cobalt-precorrin-4 Transmethylase, Domain 2"/>
    <property type="match status" value="1"/>
</dbReference>
<dbReference type="EC" id="2.1.1.107" evidence="1"/>
<dbReference type="PANTHER" id="PTHR45790:SF3">
    <property type="entry name" value="S-ADENOSYL-L-METHIONINE-DEPENDENT UROPORPHYRINOGEN III METHYLTRANSFERASE, CHLOROPLASTIC"/>
    <property type="match status" value="1"/>
</dbReference>
<dbReference type="InterPro" id="IPR036108">
    <property type="entry name" value="4pyrrol_syn_uPrphyn_synt_sf"/>
</dbReference>
<dbReference type="PANTHER" id="PTHR45790">
    <property type="entry name" value="SIROHEME SYNTHASE-RELATED"/>
    <property type="match status" value="1"/>
</dbReference>
<proteinExistence type="predicted"/>
<protein>
    <recommendedName>
        <fullName evidence="1">uroporphyrinogen-III C-methyltransferase</fullName>
        <ecNumber evidence="1">2.1.1.107</ecNumber>
    </recommendedName>
</protein>
<feature type="domain" description="Tetrapyrrole methylase" evidence="6">
    <location>
        <begin position="9"/>
        <end position="233"/>
    </location>
</feature>
<evidence type="ECO:0000256" key="3">
    <source>
        <dbReference type="ARBA" id="ARBA00022679"/>
    </source>
</evidence>
<dbReference type="RefSeq" id="WP_248823368.1">
    <property type="nucleotide sequence ID" value="NZ_JALKFT010000002.1"/>
</dbReference>
<dbReference type="Gene3D" id="3.40.50.10090">
    <property type="match status" value="2"/>
</dbReference>
<evidence type="ECO:0000313" key="8">
    <source>
        <dbReference type="EMBL" id="MCK9874788.1"/>
    </source>
</evidence>
<sequence length="524" mass="52788">MDGHAAGEVWLVGAGPGDPGLLTVRGRDLLATADVIVVDRLALAVLDGAPLDGAPPDGASPECAPSAQIIHVGKSATAPSWSQERINALLVERARAGARVVRLKGGDPYVLGRGGEEAEACAAAGVRCTVVPGVTSALAVPALAGIPVTHRDVAQEIAIISGHLAPGHPDSTVDWPGLAASRATLVILMGVARLIAITEALLDGGRPEATPVAVIERGGTAAQRVLRTTLDGLAVDAIAAGVRSPAVIVIGEVAARNDAAVPTAPAAGARPAVASRPLVGVRVLVARTRARPGLLARRLRALGADAVETVVARPAPAGGDDAAAALLTALDGVNAILLADPDEVAALVSLLRSAGTDVRALAGRTLVAAGPSAREALDSLGLASVPRTHLRAQLNAEPRPLGPPTVLAVAGAEPDLGPAEHAWSVRRLTLLTDVAAEPDPRIAEELRHGDFDVAAFASSTAVRGTAELYGPLPPDLLVAAMGRRSAQACEAAGIRVDIVPAEPGVHPLAAAVADFVTASRDPLN</sequence>
<dbReference type="Proteomes" id="UP001201873">
    <property type="component" value="Unassembled WGS sequence"/>
</dbReference>
<keyword evidence="4" id="KW-0949">S-adenosyl-L-methionine</keyword>
<dbReference type="Pfam" id="PF00590">
    <property type="entry name" value="TP_methylase"/>
    <property type="match status" value="1"/>
</dbReference>
<evidence type="ECO:0000256" key="4">
    <source>
        <dbReference type="ARBA" id="ARBA00022691"/>
    </source>
</evidence>
<dbReference type="PROSITE" id="PS00839">
    <property type="entry name" value="SUMT_1"/>
    <property type="match status" value="1"/>
</dbReference>
<organism evidence="8 9">
    <name type="scientific">Frankia umida</name>
    <dbReference type="NCBI Taxonomy" id="573489"/>
    <lineage>
        <taxon>Bacteria</taxon>
        <taxon>Bacillati</taxon>
        <taxon>Actinomycetota</taxon>
        <taxon>Actinomycetes</taxon>
        <taxon>Frankiales</taxon>
        <taxon>Frankiaceae</taxon>
        <taxon>Frankia</taxon>
    </lineage>
</organism>
<dbReference type="InterPro" id="IPR006366">
    <property type="entry name" value="CobA/CysG_C"/>
</dbReference>
<reference evidence="8 9" key="1">
    <citation type="submission" date="2022-04" db="EMBL/GenBank/DDBJ databases">
        <title>Genome diversity in the genus Frankia.</title>
        <authorList>
            <person name="Carlos-Shanley C."/>
            <person name="Hahn D."/>
        </authorList>
    </citation>
    <scope>NUCLEOTIDE SEQUENCE [LARGE SCALE GENOMIC DNA]</scope>
    <source>
        <strain evidence="8 9">Ag45/Mut15</strain>
    </source>
</reference>
<feature type="domain" description="Tetrapyrrole biosynthesis uroporphyrinogen III synthase" evidence="7">
    <location>
        <begin position="295"/>
        <end position="508"/>
    </location>
</feature>
<dbReference type="Pfam" id="PF02602">
    <property type="entry name" value="HEM4"/>
    <property type="match status" value="1"/>
</dbReference>
<dbReference type="SUPFAM" id="SSF69618">
    <property type="entry name" value="HemD-like"/>
    <property type="match status" value="1"/>
</dbReference>